<proteinExistence type="predicted"/>
<dbReference type="AlphaFoldDB" id="A0A9D5B3Y1"/>
<dbReference type="PANTHER" id="PTHR32108">
    <property type="entry name" value="DNA-DIRECTED RNA POLYMERASE SUBUNIT ALPHA"/>
    <property type="match status" value="1"/>
</dbReference>
<accession>A0A9D5B3Y1</accession>
<organism evidence="2 3">
    <name type="scientific">Pisum sativum</name>
    <name type="common">Garden pea</name>
    <name type="synonym">Lathyrus oleraceus</name>
    <dbReference type="NCBI Taxonomy" id="3888"/>
    <lineage>
        <taxon>Eukaryota</taxon>
        <taxon>Viridiplantae</taxon>
        <taxon>Streptophyta</taxon>
        <taxon>Embryophyta</taxon>
        <taxon>Tracheophyta</taxon>
        <taxon>Spermatophyta</taxon>
        <taxon>Magnoliopsida</taxon>
        <taxon>eudicotyledons</taxon>
        <taxon>Gunneridae</taxon>
        <taxon>Pentapetalae</taxon>
        <taxon>rosids</taxon>
        <taxon>fabids</taxon>
        <taxon>Fabales</taxon>
        <taxon>Fabaceae</taxon>
        <taxon>Papilionoideae</taxon>
        <taxon>50 kb inversion clade</taxon>
        <taxon>NPAAA clade</taxon>
        <taxon>Hologalegina</taxon>
        <taxon>IRL clade</taxon>
        <taxon>Fabeae</taxon>
        <taxon>Lathyrus</taxon>
    </lineage>
</organism>
<feature type="region of interest" description="Disordered" evidence="1">
    <location>
        <begin position="25"/>
        <end position="52"/>
    </location>
</feature>
<protein>
    <submittedName>
        <fullName evidence="2">Uncharacterized protein</fullName>
    </submittedName>
</protein>
<evidence type="ECO:0000256" key="1">
    <source>
        <dbReference type="SAM" id="MobiDB-lite"/>
    </source>
</evidence>
<gene>
    <name evidence="2" type="ORF">KIW84_034024</name>
</gene>
<dbReference type="Proteomes" id="UP001058974">
    <property type="component" value="Chromosome 3"/>
</dbReference>
<evidence type="ECO:0000313" key="2">
    <source>
        <dbReference type="EMBL" id="KAI5429246.1"/>
    </source>
</evidence>
<reference evidence="2 3" key="1">
    <citation type="journal article" date="2022" name="Nat. Genet.">
        <title>Improved pea reference genome and pan-genome highlight genomic features and evolutionary characteristics.</title>
        <authorList>
            <person name="Yang T."/>
            <person name="Liu R."/>
            <person name="Luo Y."/>
            <person name="Hu S."/>
            <person name="Wang D."/>
            <person name="Wang C."/>
            <person name="Pandey M.K."/>
            <person name="Ge S."/>
            <person name="Xu Q."/>
            <person name="Li N."/>
            <person name="Li G."/>
            <person name="Huang Y."/>
            <person name="Saxena R.K."/>
            <person name="Ji Y."/>
            <person name="Li M."/>
            <person name="Yan X."/>
            <person name="He Y."/>
            <person name="Liu Y."/>
            <person name="Wang X."/>
            <person name="Xiang C."/>
            <person name="Varshney R.K."/>
            <person name="Ding H."/>
            <person name="Gao S."/>
            <person name="Zong X."/>
        </authorList>
    </citation>
    <scope>NUCLEOTIDE SEQUENCE [LARGE SCALE GENOMIC DNA]</scope>
    <source>
        <strain evidence="2 3">cv. Zhongwan 6</strain>
    </source>
</reference>
<dbReference type="PANTHER" id="PTHR32108:SF9">
    <property type="entry name" value="REVERSE TRANSCRIPTASE RNASE H-LIKE DOMAIN-CONTAINING PROTEIN"/>
    <property type="match status" value="1"/>
</dbReference>
<keyword evidence="3" id="KW-1185">Reference proteome</keyword>
<evidence type="ECO:0000313" key="3">
    <source>
        <dbReference type="Proteomes" id="UP001058974"/>
    </source>
</evidence>
<dbReference type="Gramene" id="Psat03G0402400-T1">
    <property type="protein sequence ID" value="KAI5429246.1"/>
    <property type="gene ID" value="KIW84_034024"/>
</dbReference>
<comment type="caution">
    <text evidence="2">The sequence shown here is derived from an EMBL/GenBank/DDBJ whole genome shotgun (WGS) entry which is preliminary data.</text>
</comment>
<name>A0A9D5B3Y1_PEA</name>
<dbReference type="EMBL" id="JAMSHJ010000003">
    <property type="protein sequence ID" value="KAI5429246.1"/>
    <property type="molecule type" value="Genomic_DNA"/>
</dbReference>
<feature type="compositionally biased region" description="Basic and acidic residues" evidence="1">
    <location>
        <begin position="25"/>
        <end position="35"/>
    </location>
</feature>
<sequence>MIASAPNDFTEMVNIGMRLEEGVREGRLSKDEASTSKKYGGSFSKKKEGEPNAVSTCRQMRPHVRKSSQSQLYPSLVVKNLIQPRSSPQIPEPLPWWFKLDLHCAFHQGAPGHDIENYYPLKYGVQKLVKSGMVSFEDRVLNVKANLLPAHGNASDNMVDDCPGNFRVFYVCRIRRSLVEIHNDLCMMSHCEHDHDGCVICSVNPHGCVIVKRDIQKLMDENVIQVQQSMYVGHDVNVIVLVFKTLEWVVIQFDSSNINNVNRSVSSLVIRLAGHVPYASDKVVSYQYNATMNEKGQEVPLPVADLVVNIADVVKVTCSGRVFSPVFPKIMEDVSIGKKTYIIIVNPVSAPMCQSGESSKLKTNDDDEVLHLIKRSEFNIMEQLLQTLSKLFVLSLLMNSEAHREALKRVLEQAYVEHDVNVDQFDHIVGNITSCNNLSFCDEELPKEGAPMRYSGVIVKAFDGSQKTVIREVDLPIKIGPSYFQINFQLKFVKNNKLVVVGGEKALLVSHLPSFTYVDAEEEVGTPFQALSVVDELKKVGAPMSSLKDAQEAIQNGSTDKWGRVIEVVENKNKAWLVLKPIECNDPTPSLNFDFPVFEAEEENDDDEEVSDELSCLLEHEEKVIQPFEEQIELVNLGSDDGVKEVKIGSQLCPKSKKGVD</sequence>